<protein>
    <submittedName>
        <fullName evidence="1">TIGR02757 family protein</fullName>
    </submittedName>
</protein>
<dbReference type="Pfam" id="PF09674">
    <property type="entry name" value="DUF2400"/>
    <property type="match status" value="1"/>
</dbReference>
<reference evidence="1 2" key="1">
    <citation type="submission" date="2016-10" db="EMBL/GenBank/DDBJ databases">
        <authorList>
            <person name="de Groot N.N."/>
        </authorList>
    </citation>
    <scope>NUCLEOTIDE SEQUENCE [LARGE SCALE GENOMIC DNA]</scope>
    <source>
        <strain evidence="1 2">AA1</strain>
    </source>
</reference>
<name>A0A1G5BK12_9BACT</name>
<organism evidence="1 2">
    <name type="scientific">Desulfoluna spongiiphila</name>
    <dbReference type="NCBI Taxonomy" id="419481"/>
    <lineage>
        <taxon>Bacteria</taxon>
        <taxon>Pseudomonadati</taxon>
        <taxon>Thermodesulfobacteriota</taxon>
        <taxon>Desulfobacteria</taxon>
        <taxon>Desulfobacterales</taxon>
        <taxon>Desulfolunaceae</taxon>
        <taxon>Desulfoluna</taxon>
    </lineage>
</organism>
<gene>
    <name evidence="1" type="ORF">SAMN05216233_10261</name>
</gene>
<dbReference type="InterPro" id="IPR014127">
    <property type="entry name" value="CHP02757"/>
</dbReference>
<keyword evidence="2" id="KW-1185">Reference proteome</keyword>
<dbReference type="RefSeq" id="WP_092208290.1">
    <property type="nucleotide sequence ID" value="NZ_FMUX01000002.1"/>
</dbReference>
<dbReference type="EMBL" id="FMUX01000002">
    <property type="protein sequence ID" value="SCX90436.1"/>
    <property type="molecule type" value="Genomic_DNA"/>
</dbReference>
<dbReference type="OrthoDB" id="9773332at2"/>
<proteinExistence type="predicted"/>
<dbReference type="Proteomes" id="UP000198870">
    <property type="component" value="Unassembled WGS sequence"/>
</dbReference>
<evidence type="ECO:0000313" key="2">
    <source>
        <dbReference type="Proteomes" id="UP000198870"/>
    </source>
</evidence>
<dbReference type="NCBIfam" id="TIGR02757">
    <property type="entry name" value="TIGR02757 family protein"/>
    <property type="match status" value="1"/>
</dbReference>
<sequence>MNKKEKALKARLDDLHDQWNRREYVSPDPLETLYDYEDPLDREVVGMVASGLAYGRVAQILISVRRVLGVMGPSPRGWLLANDPAGIEAACTGFVHRFTKDTHMAALLVGIREALLTHGSLKDCFLSGYDARDTTLLPALSAYAKTIKSHRDLPGHLLSDPDGKSACKKANLFLRWMVRCDEVDPGGWHDALPSAKLIIPIDTHMHKISLALGLTTRKAADLKTAVEVTSRLARLCPEDPTRYDFALTRFGIRGELELSELLG</sequence>
<evidence type="ECO:0000313" key="1">
    <source>
        <dbReference type="EMBL" id="SCX90436.1"/>
    </source>
</evidence>
<dbReference type="AlphaFoldDB" id="A0A1G5BK12"/>
<dbReference type="STRING" id="419481.SAMN05216233_10261"/>
<accession>A0A1G5BK12</accession>